<evidence type="ECO:0000256" key="5">
    <source>
        <dbReference type="ARBA" id="ARBA00023136"/>
    </source>
</evidence>
<keyword evidence="5 6" id="KW-0472">Membrane</keyword>
<keyword evidence="8" id="KW-1185">Reference proteome</keyword>
<feature type="transmembrane region" description="Helical" evidence="6">
    <location>
        <begin position="121"/>
        <end position="140"/>
    </location>
</feature>
<comment type="caution">
    <text evidence="7">The sequence shown here is derived from an EMBL/GenBank/DDBJ whole genome shotgun (WGS) entry which is preliminary data.</text>
</comment>
<dbReference type="PANTHER" id="PTHR30250">
    <property type="entry name" value="PST FAMILY PREDICTED COLANIC ACID TRANSPORTER"/>
    <property type="match status" value="1"/>
</dbReference>
<feature type="transmembrane region" description="Helical" evidence="6">
    <location>
        <begin position="358"/>
        <end position="375"/>
    </location>
</feature>
<keyword evidence="3 6" id="KW-0812">Transmembrane</keyword>
<evidence type="ECO:0000256" key="3">
    <source>
        <dbReference type="ARBA" id="ARBA00022692"/>
    </source>
</evidence>
<dbReference type="CDD" id="cd13124">
    <property type="entry name" value="MATE_SpoVB_like"/>
    <property type="match status" value="1"/>
</dbReference>
<dbReference type="RefSeq" id="WP_248253275.1">
    <property type="nucleotide sequence ID" value="NZ_JAIWJX010000002.1"/>
</dbReference>
<dbReference type="GO" id="GO:0005886">
    <property type="term" value="C:plasma membrane"/>
    <property type="evidence" value="ECO:0007669"/>
    <property type="project" value="UniProtKB-SubCell"/>
</dbReference>
<evidence type="ECO:0000256" key="4">
    <source>
        <dbReference type="ARBA" id="ARBA00022989"/>
    </source>
</evidence>
<evidence type="ECO:0000256" key="1">
    <source>
        <dbReference type="ARBA" id="ARBA00004651"/>
    </source>
</evidence>
<sequence>MSKQTLIQGTLLLILAGLITRILGFINRIVVARVMGQEGVGLYMMAVPTMLLAITLTRMGLPIAISKLVAEADAKGDRQKIKKILIVSLAITGVLSIIFTTAMIAAAPILSHYFFTDKRTFYPLIAIAPVVPVIAASSVLRGYFQGLQNMRPSAYSQVIEQIVRITLVALLTGLFLPYGVEYAAAGAMISVIIGELASLLYMFSMFKLKKNMKVRKGFFGQLKGGRSTLNELLGIALPTTGSQLIGSVSYFFEPIVVVRSLAIAGVSTIAATRQYGELAGYVIPLLYLPTFITYSLSVSLVPAISEANANKKYSLIEHRLNQSLRLSMLSGGIAAVITYVYAVPIMDLMYDSPASASYLRVMTPLFFFLYFQGPLQAVLQAMNLARAAMMNSLIGSAVKLAAVFALATRPEFGIMGVAMAIVLGIVVVTLLHFASVAKAISYTIKAKDFICGFFSIMITGFVSQLIYTYIFPQFSRVAGICLCLILTSIVYLLALLFFRLVKREDLAHLPLIKRWIA</sequence>
<dbReference type="PANTHER" id="PTHR30250:SF24">
    <property type="entry name" value="STAGE V SPORULATION PROTEIN B"/>
    <property type="match status" value="1"/>
</dbReference>
<dbReference type="InterPro" id="IPR050833">
    <property type="entry name" value="Poly_Biosynth_Transport"/>
</dbReference>
<feature type="transmembrane region" description="Helical" evidence="6">
    <location>
        <begin position="326"/>
        <end position="346"/>
    </location>
</feature>
<feature type="transmembrane region" description="Helical" evidence="6">
    <location>
        <begin position="387"/>
        <end position="407"/>
    </location>
</feature>
<feature type="transmembrane region" description="Helical" evidence="6">
    <location>
        <begin position="449"/>
        <end position="471"/>
    </location>
</feature>
<reference evidence="7" key="1">
    <citation type="submission" date="2021-09" db="EMBL/GenBank/DDBJ databases">
        <title>Genome analysis of Fictibacillus sp. KIGAM418 isolated from marine sediment.</title>
        <authorList>
            <person name="Seo M.-J."/>
            <person name="Cho E.-S."/>
            <person name="Hwang C.Y."/>
        </authorList>
    </citation>
    <scope>NUCLEOTIDE SEQUENCE</scope>
    <source>
        <strain evidence="7">KIGAM418</strain>
    </source>
</reference>
<evidence type="ECO:0000256" key="2">
    <source>
        <dbReference type="ARBA" id="ARBA00022475"/>
    </source>
</evidence>
<name>A0A9X1XDL5_9BACL</name>
<evidence type="ECO:0000313" key="7">
    <source>
        <dbReference type="EMBL" id="MCK6257885.1"/>
    </source>
</evidence>
<gene>
    <name evidence="7" type="primary">spoVB</name>
    <name evidence="7" type="ORF">LCY76_14990</name>
</gene>
<organism evidence="7 8">
    <name type="scientific">Fictibacillus marinisediminis</name>
    <dbReference type="NCBI Taxonomy" id="2878389"/>
    <lineage>
        <taxon>Bacteria</taxon>
        <taxon>Bacillati</taxon>
        <taxon>Bacillota</taxon>
        <taxon>Bacilli</taxon>
        <taxon>Bacillales</taxon>
        <taxon>Fictibacillaceae</taxon>
        <taxon>Fictibacillus</taxon>
    </lineage>
</organism>
<evidence type="ECO:0000313" key="8">
    <source>
        <dbReference type="Proteomes" id="UP001139011"/>
    </source>
</evidence>
<dbReference type="Pfam" id="PF01943">
    <property type="entry name" value="Polysacc_synt"/>
    <property type="match status" value="1"/>
</dbReference>
<dbReference type="InterPro" id="IPR024923">
    <property type="entry name" value="PG_synth_SpoVB"/>
</dbReference>
<keyword evidence="2" id="KW-1003">Cell membrane</keyword>
<feature type="transmembrane region" description="Helical" evidence="6">
    <location>
        <begin position="161"/>
        <end position="180"/>
    </location>
</feature>
<feature type="transmembrane region" description="Helical" evidence="6">
    <location>
        <begin position="413"/>
        <end position="437"/>
    </location>
</feature>
<dbReference type="PIRSF" id="PIRSF038958">
    <property type="entry name" value="PG_synth_SpoVB"/>
    <property type="match status" value="1"/>
</dbReference>
<feature type="transmembrane region" description="Helical" evidence="6">
    <location>
        <begin position="477"/>
        <end position="498"/>
    </location>
</feature>
<dbReference type="EMBL" id="JAIWJX010000002">
    <property type="protein sequence ID" value="MCK6257885.1"/>
    <property type="molecule type" value="Genomic_DNA"/>
</dbReference>
<comment type="subcellular location">
    <subcellularLocation>
        <location evidence="1">Cell membrane</location>
        <topology evidence="1">Multi-pass membrane protein</topology>
    </subcellularLocation>
</comment>
<feature type="transmembrane region" description="Helical" evidence="6">
    <location>
        <begin position="186"/>
        <end position="206"/>
    </location>
</feature>
<feature type="transmembrane region" description="Helical" evidence="6">
    <location>
        <begin position="40"/>
        <end position="63"/>
    </location>
</feature>
<dbReference type="InterPro" id="IPR002797">
    <property type="entry name" value="Polysacc_synth"/>
</dbReference>
<keyword evidence="4 6" id="KW-1133">Transmembrane helix</keyword>
<dbReference type="AlphaFoldDB" id="A0A9X1XDL5"/>
<accession>A0A9X1XDL5</accession>
<dbReference type="Proteomes" id="UP001139011">
    <property type="component" value="Unassembled WGS sequence"/>
</dbReference>
<feature type="transmembrane region" description="Helical" evidence="6">
    <location>
        <begin position="250"/>
        <end position="272"/>
    </location>
</feature>
<proteinExistence type="predicted"/>
<feature type="transmembrane region" description="Helical" evidence="6">
    <location>
        <begin position="84"/>
        <end position="109"/>
    </location>
</feature>
<feature type="transmembrane region" description="Helical" evidence="6">
    <location>
        <begin position="278"/>
        <end position="305"/>
    </location>
</feature>
<protein>
    <submittedName>
        <fullName evidence="7">Stage V sporulation protein B</fullName>
    </submittedName>
</protein>
<evidence type="ECO:0000256" key="6">
    <source>
        <dbReference type="SAM" id="Phobius"/>
    </source>
</evidence>
<dbReference type="NCBIfam" id="TIGR02900">
    <property type="entry name" value="spore_V_B"/>
    <property type="match status" value="1"/>
</dbReference>
<dbReference type="InterPro" id="IPR014249">
    <property type="entry name" value="Spore_V_B"/>
</dbReference>